<name>A0A7G9YTV6_9EURY</name>
<sequence>MGSRVMARKKKGRRTHIIKVYCTKCRTLLYKYQKEGLGSLIKCYKNRISEDYTDGDLKCPNCGETFAREAVYHRKPANKIIRGKVYVRR</sequence>
<accession>A0A7G9YTV6</accession>
<proteinExistence type="predicted"/>
<evidence type="ECO:0000313" key="1">
    <source>
        <dbReference type="EMBL" id="QNO51440.1"/>
    </source>
</evidence>
<dbReference type="EMBL" id="MT631470">
    <property type="protein sequence ID" value="QNO51440.1"/>
    <property type="molecule type" value="Genomic_DNA"/>
</dbReference>
<gene>
    <name evidence="1" type="ORF">OGFGKJAA_00005</name>
</gene>
<protein>
    <submittedName>
        <fullName evidence="1">Uncharacterized protein</fullName>
    </submittedName>
</protein>
<reference evidence="1" key="1">
    <citation type="submission" date="2020-06" db="EMBL/GenBank/DDBJ databases">
        <title>Unique genomic features of the anaerobic methanotrophic archaea.</title>
        <authorList>
            <person name="Chadwick G.L."/>
            <person name="Skennerton C.T."/>
            <person name="Laso-Perez R."/>
            <person name="Leu A.O."/>
            <person name="Speth D.R."/>
            <person name="Yu H."/>
            <person name="Morgan-Lang C."/>
            <person name="Hatzenpichler R."/>
            <person name="Goudeau D."/>
            <person name="Malmstrom R."/>
            <person name="Brazelton W.J."/>
            <person name="Woyke T."/>
            <person name="Hallam S.J."/>
            <person name="Tyson G.W."/>
            <person name="Wegener G."/>
            <person name="Boetius A."/>
            <person name="Orphan V."/>
        </authorList>
    </citation>
    <scope>NUCLEOTIDE SEQUENCE</scope>
</reference>
<dbReference type="AlphaFoldDB" id="A0A7G9YTV6"/>
<organism evidence="1">
    <name type="scientific">Candidatus Methanophagaceae archaeon ANME-1 ERB6</name>
    <dbReference type="NCBI Taxonomy" id="2759912"/>
    <lineage>
        <taxon>Archaea</taxon>
        <taxon>Methanobacteriati</taxon>
        <taxon>Methanobacteriota</taxon>
        <taxon>Stenosarchaea group</taxon>
        <taxon>Methanomicrobia</taxon>
        <taxon>Candidatus Methanophagales</taxon>
        <taxon>Candidatus Methanophagaceae</taxon>
    </lineage>
</organism>